<dbReference type="InterPro" id="IPR017985">
    <property type="entry name" value="MeTrfase_CN4_CS"/>
</dbReference>
<dbReference type="Pfam" id="PF01555">
    <property type="entry name" value="N6_N4_Mtase"/>
    <property type="match status" value="1"/>
</dbReference>
<keyword evidence="2" id="KW-0808">Transferase</keyword>
<feature type="domain" description="DNA methylase N-4/N-6" evidence="6">
    <location>
        <begin position="11"/>
        <end position="73"/>
    </location>
</feature>
<proteinExistence type="predicted"/>
<evidence type="ECO:0000256" key="4">
    <source>
        <dbReference type="ARBA" id="ARBA00022747"/>
    </source>
</evidence>
<keyword evidence="3" id="KW-0949">S-adenosyl-L-methionine</keyword>
<name>A0A8F7YN35_SALER</name>
<evidence type="ECO:0000256" key="3">
    <source>
        <dbReference type="ARBA" id="ARBA00022691"/>
    </source>
</evidence>
<evidence type="ECO:0000313" key="7">
    <source>
        <dbReference type="EMBL" id="QXX26813.1"/>
    </source>
</evidence>
<evidence type="ECO:0000256" key="1">
    <source>
        <dbReference type="ARBA" id="ARBA00022603"/>
    </source>
</evidence>
<evidence type="ECO:0000256" key="5">
    <source>
        <dbReference type="ARBA" id="ARBA00023125"/>
    </source>
</evidence>
<dbReference type="GO" id="GO:0008170">
    <property type="term" value="F:N-methyltransferase activity"/>
    <property type="evidence" value="ECO:0007669"/>
    <property type="project" value="InterPro"/>
</dbReference>
<evidence type="ECO:0000256" key="2">
    <source>
        <dbReference type="ARBA" id="ARBA00022679"/>
    </source>
</evidence>
<accession>A0A8F7YN35</accession>
<dbReference type="InterPro" id="IPR002941">
    <property type="entry name" value="DNA_methylase_N4/N6"/>
</dbReference>
<organism evidence="7">
    <name type="scientific">Salmonella enterica subsp. salamae</name>
    <dbReference type="NCBI Taxonomy" id="59202"/>
    <lineage>
        <taxon>Bacteria</taxon>
        <taxon>Pseudomonadati</taxon>
        <taxon>Pseudomonadota</taxon>
        <taxon>Gammaproteobacteria</taxon>
        <taxon>Enterobacterales</taxon>
        <taxon>Enterobacteriaceae</taxon>
        <taxon>Salmonella</taxon>
    </lineage>
</organism>
<keyword evidence="5" id="KW-0238">DNA-binding</keyword>
<dbReference type="EMBL" id="CP079837">
    <property type="protein sequence ID" value="QXX26813.1"/>
    <property type="molecule type" value="Genomic_DNA"/>
</dbReference>
<protein>
    <recommendedName>
        <fullName evidence="6">DNA methylase N-4/N-6 domain-containing protein</fullName>
    </recommendedName>
</protein>
<sequence>MILDQERLNLTNKKRTSRLPWRGQFSPELIEYFINDICDSSETIYDPFCGSGTVLFEASITGKTSYGSEINPAAWCLASLSTLSQFPLNKQESIKSELREFFSRTDIDSVILKEISTQKEEYIKLALSSAIILGMKNGKDFNADVLKKGAKILFQTLDESTFFINPAHCYLEDARYNSLPDQTIDAVITSPPYINVFNYHQNYRPAIELLGWKPLDAAKSEIGANRKFRQNRFLTVIQYSIDMGMVLNELVRVTRDKAKIIMVVGRTSNVLGASFENSKIIIELAMYTNQLTLKNQAERVFKNMFGENIIEDILIFEKNSSEKHLIEKQNSINVGLDRLNFALNHVPEKNMILLQDAIKKGHSVMESQQLSISNPIVEFKE</sequence>
<dbReference type="PROSITE" id="PS00093">
    <property type="entry name" value="N4_MTASE"/>
    <property type="match status" value="1"/>
</dbReference>
<keyword evidence="1" id="KW-0489">Methyltransferase</keyword>
<dbReference type="GO" id="GO:0009307">
    <property type="term" value="P:DNA restriction-modification system"/>
    <property type="evidence" value="ECO:0007669"/>
    <property type="project" value="UniProtKB-KW"/>
</dbReference>
<evidence type="ECO:0000259" key="6">
    <source>
        <dbReference type="Pfam" id="PF01555"/>
    </source>
</evidence>
<gene>
    <name evidence="7" type="ORF">JMJ84_08455</name>
</gene>
<dbReference type="GO" id="GO:0015667">
    <property type="term" value="F:site-specific DNA-methyltransferase (cytosine-N4-specific) activity"/>
    <property type="evidence" value="ECO:0007669"/>
    <property type="project" value="InterPro"/>
</dbReference>
<dbReference type="REBASE" id="512767">
    <property type="entry name" value="M.SenCASA2ORF8455P"/>
</dbReference>
<dbReference type="AlphaFoldDB" id="A0A8F7YN35"/>
<keyword evidence="4" id="KW-0680">Restriction system</keyword>
<dbReference type="GO" id="GO:0003677">
    <property type="term" value="F:DNA binding"/>
    <property type="evidence" value="ECO:0007669"/>
    <property type="project" value="UniProtKB-KW"/>
</dbReference>
<reference evidence="7" key="1">
    <citation type="submission" date="2021-07" db="EMBL/GenBank/DDBJ databases">
        <title>Whole-Genome Sequences of non-enterica strains of Salmonella enterica isolated from poultry houses.</title>
        <authorList>
            <person name="Lamas A."/>
            <person name="Regal P."/>
            <person name="Miranda J.M."/>
            <person name="Vazquez B."/>
            <person name="Cepeda A."/>
            <person name="Franco C.M."/>
        </authorList>
    </citation>
    <scope>NUCLEOTIDE SEQUENCE</scope>
    <source>
        <strain evidence="7">LHICA_SA2</strain>
    </source>
</reference>
<dbReference type="GO" id="GO:0032259">
    <property type="term" value="P:methylation"/>
    <property type="evidence" value="ECO:0007669"/>
    <property type="project" value="UniProtKB-KW"/>
</dbReference>